<dbReference type="OrthoDB" id="3261436at2759"/>
<dbReference type="Pfam" id="PF18758">
    <property type="entry name" value="KDZ"/>
    <property type="match status" value="1"/>
</dbReference>
<reference evidence="2" key="2">
    <citation type="submission" date="2015-01" db="EMBL/GenBank/DDBJ databases">
        <title>Evolutionary Origins and Diversification of the Mycorrhizal Mutualists.</title>
        <authorList>
            <consortium name="DOE Joint Genome Institute"/>
            <consortium name="Mycorrhizal Genomics Consortium"/>
            <person name="Kohler A."/>
            <person name="Kuo A."/>
            <person name="Nagy L.G."/>
            <person name="Floudas D."/>
            <person name="Copeland A."/>
            <person name="Barry K.W."/>
            <person name="Cichocki N."/>
            <person name="Veneault-Fourrey C."/>
            <person name="LaButti K."/>
            <person name="Lindquist E.A."/>
            <person name="Lipzen A."/>
            <person name="Lundell T."/>
            <person name="Morin E."/>
            <person name="Murat C."/>
            <person name="Riley R."/>
            <person name="Ohm R."/>
            <person name="Sun H."/>
            <person name="Tunlid A."/>
            <person name="Henrissat B."/>
            <person name="Grigoriev I.V."/>
            <person name="Hibbett D.S."/>
            <person name="Martin F."/>
        </authorList>
    </citation>
    <scope>NUCLEOTIDE SEQUENCE [LARGE SCALE GENOMIC DNA]</scope>
    <source>
        <strain evidence="2">ATCC 200175</strain>
    </source>
</reference>
<protein>
    <submittedName>
        <fullName evidence="1">Unplaced genomic scaffold PAXINscaffold_263, whole genome shotgun sequence</fullName>
    </submittedName>
</protein>
<evidence type="ECO:0000313" key="2">
    <source>
        <dbReference type="Proteomes" id="UP000053647"/>
    </source>
</evidence>
<name>A0A0C9TC76_PAXIN</name>
<dbReference type="InterPro" id="IPR040521">
    <property type="entry name" value="KDZ"/>
</dbReference>
<organism evidence="1 2">
    <name type="scientific">Paxillus involutus ATCC 200175</name>
    <dbReference type="NCBI Taxonomy" id="664439"/>
    <lineage>
        <taxon>Eukaryota</taxon>
        <taxon>Fungi</taxon>
        <taxon>Dikarya</taxon>
        <taxon>Basidiomycota</taxon>
        <taxon>Agaricomycotina</taxon>
        <taxon>Agaricomycetes</taxon>
        <taxon>Agaricomycetidae</taxon>
        <taxon>Boletales</taxon>
        <taxon>Paxilineae</taxon>
        <taxon>Paxillaceae</taxon>
        <taxon>Paxillus</taxon>
    </lineage>
</organism>
<keyword evidence="2" id="KW-1185">Reference proteome</keyword>
<gene>
    <name evidence="1" type="ORF">PAXINDRAFT_164450</name>
</gene>
<sequence>MDVSEEKRWLYTMFIGIDTNFRLWRKHVLNNEVDPGLSKGWAYFIEEKAYKDHLAKHKDETQEHSTCSGHNAVNMADTKKSRGLAATGVGTLANGVGNLQKGEKYINMDYLFLLTMHDCEVLVLKSPMISPVSGTRTSGCAGNLPDVYHMDYKKMTIIFLVLKFHLPAHVTHCQIMFSFNLTQYVGCTDGEAPERGWANINPVASSMKEMGPGTWRDTLGDHFGNWNWKWVQQLVMEAKFMFAEHNQELNNFEACIDQTMLAQWMREVEAWEKDPSQPNPYETRVANTYFVAISQAAVRLELARAEVVEFEARNNNSLHPDLLPIVLISSGLEIEGQYRHSLKVDTVALEQHATDHQLGKIQQYSNMLRWHIDAWQEVQLLYMPFVVRLCANNDSSAEGVAKDSDHTIMNAVHAAISASSTKLWLPSDIGSQDRCDKLLCEHEWDLHYAQAEEALNDIQHFLHLRTHLYKFKDNNIQDQMENT</sequence>
<evidence type="ECO:0000313" key="1">
    <source>
        <dbReference type="EMBL" id="KIJ08628.1"/>
    </source>
</evidence>
<proteinExistence type="predicted"/>
<dbReference type="EMBL" id="KN819585">
    <property type="protein sequence ID" value="KIJ08628.1"/>
    <property type="molecule type" value="Genomic_DNA"/>
</dbReference>
<dbReference type="HOGENOM" id="CLU_003703_13_3_1"/>
<dbReference type="AlphaFoldDB" id="A0A0C9TC76"/>
<dbReference type="Proteomes" id="UP000053647">
    <property type="component" value="Unassembled WGS sequence"/>
</dbReference>
<reference evidence="1 2" key="1">
    <citation type="submission" date="2014-06" db="EMBL/GenBank/DDBJ databases">
        <authorList>
            <consortium name="DOE Joint Genome Institute"/>
            <person name="Kuo A."/>
            <person name="Kohler A."/>
            <person name="Nagy L.G."/>
            <person name="Floudas D."/>
            <person name="Copeland A."/>
            <person name="Barry K.W."/>
            <person name="Cichocki N."/>
            <person name="Veneault-Fourrey C."/>
            <person name="LaButti K."/>
            <person name="Lindquist E.A."/>
            <person name="Lipzen A."/>
            <person name="Lundell T."/>
            <person name="Morin E."/>
            <person name="Murat C."/>
            <person name="Sun H."/>
            <person name="Tunlid A."/>
            <person name="Henrissat B."/>
            <person name="Grigoriev I.V."/>
            <person name="Hibbett D.S."/>
            <person name="Martin F."/>
            <person name="Nordberg H.P."/>
            <person name="Cantor M.N."/>
            <person name="Hua S.X."/>
        </authorList>
    </citation>
    <scope>NUCLEOTIDE SEQUENCE [LARGE SCALE GENOMIC DNA]</scope>
    <source>
        <strain evidence="1 2">ATCC 200175</strain>
    </source>
</reference>
<accession>A0A0C9TC76</accession>